<dbReference type="RefSeq" id="WP_002709312.1">
    <property type="nucleotide sequence ID" value="NZ_JH651384.1"/>
</dbReference>
<sequence length="311" mass="36039">MFETILAYISNIESVLALGGRILGLKKLLHTKVSETKIDSVENRFLILFEKHGVNRNQIPRFFGHGLMLDDVSSPEKLLPKLTHEMLQDASDLFAIRLEWLECTDDIIYPIYQHHFYQAPERFQRFLLELKLHGDQHHLSAHFVVSNNPKLTDYNAFFYIQELIGELGDKQIVRYHLCSHQWTHQYWKARADLAACVAIACATLGDAWGFQTKDDISAFDRGERFLSELDNLQDQKKTSKNPQRKGNLWRPEDWVADPASFLDGVDEGKRGKVFGLSRWLEHYNQGLMNTRFPMYANAAEAFEAELEKHTN</sequence>
<name>A0A656HJ40_THINJ</name>
<dbReference type="Proteomes" id="UP000005317">
    <property type="component" value="Unassembled WGS sequence"/>
</dbReference>
<evidence type="ECO:0000313" key="1">
    <source>
        <dbReference type="EMBL" id="EIJ35410.1"/>
    </source>
</evidence>
<organism evidence="1 2">
    <name type="scientific">Thiothrix nivea (strain ATCC 35100 / DSM 5205 / JP2)</name>
    <dbReference type="NCBI Taxonomy" id="870187"/>
    <lineage>
        <taxon>Bacteria</taxon>
        <taxon>Pseudomonadati</taxon>
        <taxon>Pseudomonadota</taxon>
        <taxon>Gammaproteobacteria</taxon>
        <taxon>Thiotrichales</taxon>
        <taxon>Thiotrichaceae</taxon>
        <taxon>Thiothrix</taxon>
    </lineage>
</organism>
<dbReference type="OrthoDB" id="7057732at2"/>
<evidence type="ECO:0000313" key="2">
    <source>
        <dbReference type="Proteomes" id="UP000005317"/>
    </source>
</evidence>
<dbReference type="EMBL" id="JH651384">
    <property type="protein sequence ID" value="EIJ35410.1"/>
    <property type="molecule type" value="Genomic_DNA"/>
</dbReference>
<protein>
    <submittedName>
        <fullName evidence="1">Uncharacterized protein</fullName>
    </submittedName>
</protein>
<gene>
    <name evidence="1" type="ORF">Thini_2879</name>
</gene>
<dbReference type="AlphaFoldDB" id="A0A656HJ40"/>
<proteinExistence type="predicted"/>
<reference evidence="2" key="1">
    <citation type="journal article" date="2011" name="Stand. Genomic Sci.">
        <title>Genome sequence of the filamentous, gliding Thiothrix nivea neotype strain (JP2(T)).</title>
        <authorList>
            <person name="Lapidus A."/>
            <person name="Nolan M."/>
            <person name="Lucas S."/>
            <person name="Glavina Del Rio T."/>
            <person name="Tice H."/>
            <person name="Cheng J.F."/>
            <person name="Tapia R."/>
            <person name="Han C."/>
            <person name="Goodwin L."/>
            <person name="Pitluck S."/>
            <person name="Liolios K."/>
            <person name="Pagani I."/>
            <person name="Ivanova N."/>
            <person name="Huntemann M."/>
            <person name="Mavromatis K."/>
            <person name="Mikhailova N."/>
            <person name="Pati A."/>
            <person name="Chen A."/>
            <person name="Palaniappan K."/>
            <person name="Land M."/>
            <person name="Brambilla E.M."/>
            <person name="Rohde M."/>
            <person name="Abt B."/>
            <person name="Verbarg S."/>
            <person name="Goker M."/>
            <person name="Bristow J."/>
            <person name="Eisen J.A."/>
            <person name="Markowitz V."/>
            <person name="Hugenholtz P."/>
            <person name="Kyrpides N.C."/>
            <person name="Klenk H.P."/>
            <person name="Woyke T."/>
        </authorList>
    </citation>
    <scope>NUCLEOTIDE SEQUENCE [LARGE SCALE GENOMIC DNA]</scope>
    <source>
        <strain evidence="2">ATCC 35100 / DSM 5205 / JP2</strain>
    </source>
</reference>
<accession>A0A656HJ40</accession>
<keyword evidence="2" id="KW-1185">Reference proteome</keyword>